<dbReference type="SUPFAM" id="SSF56059">
    <property type="entry name" value="Glutathione synthetase ATP-binding domain-like"/>
    <property type="match status" value="1"/>
</dbReference>
<keyword evidence="4 6" id="KW-0067">ATP-binding</keyword>
<dbReference type="EMBL" id="CP027668">
    <property type="protein sequence ID" value="AVO46966.1"/>
    <property type="molecule type" value="Genomic_DNA"/>
</dbReference>
<evidence type="ECO:0000259" key="8">
    <source>
        <dbReference type="PROSITE" id="PS50975"/>
    </source>
</evidence>
<dbReference type="Pfam" id="PF00364">
    <property type="entry name" value="Biotin_lipoyl"/>
    <property type="match status" value="1"/>
</dbReference>
<evidence type="ECO:0000256" key="6">
    <source>
        <dbReference type="PROSITE-ProRule" id="PRU00409"/>
    </source>
</evidence>
<keyword evidence="11" id="KW-1185">Reference proteome</keyword>
<feature type="domain" description="ATP-grasp" evidence="8">
    <location>
        <begin position="134"/>
        <end position="331"/>
    </location>
</feature>
<dbReference type="PROSITE" id="PS50968">
    <property type="entry name" value="BIOTINYL_LIPOYL"/>
    <property type="match status" value="1"/>
</dbReference>
<dbReference type="PROSITE" id="PS50975">
    <property type="entry name" value="ATP_GRASP"/>
    <property type="match status" value="1"/>
</dbReference>
<dbReference type="PANTHER" id="PTHR18866">
    <property type="entry name" value="CARBOXYLASE:PYRUVATE/ACETYL-COA/PROPIONYL-COA CARBOXYLASE"/>
    <property type="match status" value="1"/>
</dbReference>
<dbReference type="Pfam" id="PF02785">
    <property type="entry name" value="Biotin_carb_C"/>
    <property type="match status" value="1"/>
</dbReference>
<dbReference type="SUPFAM" id="SSF52440">
    <property type="entry name" value="PreATP-grasp domain"/>
    <property type="match status" value="1"/>
</dbReference>
<dbReference type="PROSITE" id="PS50979">
    <property type="entry name" value="BC"/>
    <property type="match status" value="1"/>
</dbReference>
<gene>
    <name evidence="10" type="ORF">C6569_18960</name>
</gene>
<dbReference type="Gene3D" id="2.40.50.100">
    <property type="match status" value="1"/>
</dbReference>
<dbReference type="InterPro" id="IPR005479">
    <property type="entry name" value="CPAse_ATP-bd"/>
</dbReference>
<dbReference type="InterPro" id="IPR011761">
    <property type="entry name" value="ATP-grasp"/>
</dbReference>
<comment type="cofactor">
    <cofactor evidence="1">
        <name>biotin</name>
        <dbReference type="ChEBI" id="CHEBI:57586"/>
    </cofactor>
</comment>
<evidence type="ECO:0000256" key="3">
    <source>
        <dbReference type="ARBA" id="ARBA00022741"/>
    </source>
</evidence>
<evidence type="ECO:0000313" key="10">
    <source>
        <dbReference type="EMBL" id="AVO46966.1"/>
    </source>
</evidence>
<dbReference type="Pfam" id="PF00289">
    <property type="entry name" value="Biotin_carb_N"/>
    <property type="match status" value="1"/>
</dbReference>
<dbReference type="GO" id="GO:0016874">
    <property type="term" value="F:ligase activity"/>
    <property type="evidence" value="ECO:0007669"/>
    <property type="project" value="UniProtKB-KW"/>
</dbReference>
<evidence type="ECO:0000256" key="1">
    <source>
        <dbReference type="ARBA" id="ARBA00001953"/>
    </source>
</evidence>
<feature type="domain" description="Biotin carboxylation" evidence="9">
    <location>
        <begin position="15"/>
        <end position="460"/>
    </location>
</feature>
<dbReference type="Gene3D" id="3.30.470.20">
    <property type="entry name" value="ATP-grasp fold, B domain"/>
    <property type="match status" value="1"/>
</dbReference>
<dbReference type="InterPro" id="IPR005481">
    <property type="entry name" value="BC-like_N"/>
</dbReference>
<dbReference type="InterPro" id="IPR005482">
    <property type="entry name" value="Biotin_COase_C"/>
</dbReference>
<evidence type="ECO:0000259" key="9">
    <source>
        <dbReference type="PROSITE" id="PS50979"/>
    </source>
</evidence>
<accession>A0A2S0NFZ8</accession>
<keyword evidence="2" id="KW-0436">Ligase</keyword>
<dbReference type="FunFam" id="3.40.50.20:FF:000010">
    <property type="entry name" value="Propionyl-CoA carboxylase subunit alpha"/>
    <property type="match status" value="1"/>
</dbReference>
<dbReference type="InterPro" id="IPR016185">
    <property type="entry name" value="PreATP-grasp_dom_sf"/>
</dbReference>
<dbReference type="Proteomes" id="UP000237889">
    <property type="component" value="Chromosome"/>
</dbReference>
<reference evidence="10 11" key="1">
    <citation type="submission" date="2018-03" db="EMBL/GenBank/DDBJ databases">
        <title>Genome sequencing of Phreatobacter sp.</title>
        <authorList>
            <person name="Kim S.-J."/>
            <person name="Heo J."/>
            <person name="Kwon S.-W."/>
        </authorList>
    </citation>
    <scope>NUCLEOTIDE SEQUENCE [LARGE SCALE GENOMIC DNA]</scope>
    <source>
        <strain evidence="10 11">S-12</strain>
    </source>
</reference>
<dbReference type="CDD" id="cd06850">
    <property type="entry name" value="biotinyl_domain"/>
    <property type="match status" value="1"/>
</dbReference>
<feature type="domain" description="Lipoyl-binding" evidence="7">
    <location>
        <begin position="594"/>
        <end position="669"/>
    </location>
</feature>
<protein>
    <submittedName>
        <fullName evidence="10">3-methylcrotonyl-CoA carboxylase</fullName>
    </submittedName>
</protein>
<dbReference type="InterPro" id="IPR011764">
    <property type="entry name" value="Biotin_carboxylation_dom"/>
</dbReference>
<dbReference type="SMART" id="SM00878">
    <property type="entry name" value="Biotin_carb_C"/>
    <property type="match status" value="1"/>
</dbReference>
<evidence type="ECO:0000256" key="4">
    <source>
        <dbReference type="ARBA" id="ARBA00022840"/>
    </source>
</evidence>
<dbReference type="PANTHER" id="PTHR18866:SF33">
    <property type="entry name" value="METHYLCROTONOYL-COA CARBOXYLASE SUBUNIT ALPHA, MITOCHONDRIAL-RELATED"/>
    <property type="match status" value="1"/>
</dbReference>
<dbReference type="OrthoDB" id="9763189at2"/>
<dbReference type="GO" id="GO:0005524">
    <property type="term" value="F:ATP binding"/>
    <property type="evidence" value="ECO:0007669"/>
    <property type="project" value="UniProtKB-UniRule"/>
</dbReference>
<dbReference type="SUPFAM" id="SSF51230">
    <property type="entry name" value="Single hybrid motif"/>
    <property type="match status" value="1"/>
</dbReference>
<organism evidence="10 11">
    <name type="scientific">Phreatobacter cathodiphilus</name>
    <dbReference type="NCBI Taxonomy" id="1868589"/>
    <lineage>
        <taxon>Bacteria</taxon>
        <taxon>Pseudomonadati</taxon>
        <taxon>Pseudomonadota</taxon>
        <taxon>Alphaproteobacteria</taxon>
        <taxon>Hyphomicrobiales</taxon>
        <taxon>Phreatobacteraceae</taxon>
        <taxon>Phreatobacter</taxon>
    </lineage>
</organism>
<dbReference type="KEGG" id="phr:C6569_18960"/>
<evidence type="ECO:0000256" key="5">
    <source>
        <dbReference type="ARBA" id="ARBA00023267"/>
    </source>
</evidence>
<dbReference type="InterPro" id="IPR011054">
    <property type="entry name" value="Rudment_hybrid_motif"/>
</dbReference>
<dbReference type="Pfam" id="PF02786">
    <property type="entry name" value="CPSase_L_D2"/>
    <property type="match status" value="1"/>
</dbReference>
<dbReference type="GO" id="GO:0046872">
    <property type="term" value="F:metal ion binding"/>
    <property type="evidence" value="ECO:0007669"/>
    <property type="project" value="InterPro"/>
</dbReference>
<sequence>MTVIPLTSPPVVATPFRRLLVANRGEIALRIFATAREMGLETVAVYSSADARSRHVHAADRAVLIGGPLPAESYLNIPAIIAAAKATGAEAIHPGYGFLAENAAFARACREAGIVFVGPSPESIEAMGDKARAKALMQAAGVPVVPGYQGDDQSDERLAAEAEAIGYPVMIKAVAGGGGRGMRLVREAARFAEALRSARSEAANAFGNGTVLLEKAIEAPRHIEIQVFGDRHGNAWHVGERDCSIQRRHQKLIEEAPSPAVSHDLRHRMGEVAVKAVKALGYEGAGTLEFLLDRDGQFYFMEMNTRLQVEHRVSELNVGRDFVRWQLMIAAGEAIAQHDARAPAFGHTIEVRLCAEDPAQDFLPQSGRFHTWPECIEPYARVDTAMAVGAEVPPYYDSMVAKVIVHESTREEARAKLMAWLDRFASLGVMTNQGFLARALAHPVFAEGRATTAFIADHGADLARPEQQGLPDAVLAAAVLHDDETPDRNRYRPRHLGPPWPIPMVLEIDGRRHTVAVQQERDGTCRLSHGGTDYVIRFDEMRPDFRKETPRCRFIHDGVADEVPYQRDGDRLFLQRGPDQVIVRDLTRAPASRAGADGSDGRILAAMNGRVVAVHVAAGESVTAGQPVVTLEAMKMEHVHASAVTGTVGEVAVTAGEQVTTGRLLAAITPTAS</sequence>
<dbReference type="RefSeq" id="WP_106750336.1">
    <property type="nucleotide sequence ID" value="NZ_CP027668.1"/>
</dbReference>
<dbReference type="FunFam" id="3.30.1490.20:FF:000003">
    <property type="entry name" value="acetyl-CoA carboxylase isoform X1"/>
    <property type="match status" value="1"/>
</dbReference>
<evidence type="ECO:0000256" key="2">
    <source>
        <dbReference type="ARBA" id="ARBA00022598"/>
    </source>
</evidence>
<dbReference type="PROSITE" id="PS00867">
    <property type="entry name" value="CPSASE_2"/>
    <property type="match status" value="1"/>
</dbReference>
<proteinExistence type="predicted"/>
<dbReference type="AlphaFoldDB" id="A0A2S0NFZ8"/>
<dbReference type="InterPro" id="IPR011053">
    <property type="entry name" value="Single_hybrid_motif"/>
</dbReference>
<dbReference type="FunFam" id="3.30.470.20:FF:000028">
    <property type="entry name" value="Methylcrotonoyl-CoA carboxylase subunit alpha, mitochondrial"/>
    <property type="match status" value="1"/>
</dbReference>
<dbReference type="InterPro" id="IPR000089">
    <property type="entry name" value="Biotin_lipoyl"/>
</dbReference>
<keyword evidence="5" id="KW-0092">Biotin</keyword>
<name>A0A2S0NFZ8_9HYPH</name>
<keyword evidence="3 6" id="KW-0547">Nucleotide-binding</keyword>
<dbReference type="InterPro" id="IPR050856">
    <property type="entry name" value="Biotin_carboxylase_complex"/>
</dbReference>
<evidence type="ECO:0000313" key="11">
    <source>
        <dbReference type="Proteomes" id="UP000237889"/>
    </source>
</evidence>
<evidence type="ECO:0000259" key="7">
    <source>
        <dbReference type="PROSITE" id="PS50968"/>
    </source>
</evidence>
<dbReference type="SUPFAM" id="SSF51246">
    <property type="entry name" value="Rudiment single hybrid motif"/>
    <property type="match status" value="1"/>
</dbReference>